<keyword evidence="1" id="KW-0812">Transmembrane</keyword>
<gene>
    <name evidence="2" type="ORF">A5679_20305</name>
</gene>
<sequence>MVNVVLGRLISLWRSIWSAPVLTLNGWVAFNLPRTVTALGGGLLVGLAAVHAYVFAALSPAPWYFAVYAALLVIGCLSAATAMVVGFKPRVPEAGWYIGSLLCLAFLAVYLISRWVTLPGLGAVTGRWDYTPGTFALAFAAAYLAVHATVLSGVNVAYPQRQQWYD</sequence>
<keyword evidence="1" id="KW-1133">Transmembrane helix</keyword>
<feature type="transmembrane region" description="Helical" evidence="1">
    <location>
        <begin position="12"/>
        <end position="30"/>
    </location>
</feature>
<proteinExistence type="predicted"/>
<dbReference type="EMBL" id="LZJY01000270">
    <property type="protein sequence ID" value="OBH97883.1"/>
    <property type="molecule type" value="Genomic_DNA"/>
</dbReference>
<feature type="transmembrane region" description="Helical" evidence="1">
    <location>
        <begin position="133"/>
        <end position="158"/>
    </location>
</feature>
<keyword evidence="1" id="KW-0472">Membrane</keyword>
<dbReference type="RefSeq" id="WP_067307376.1">
    <property type="nucleotide sequence ID" value="NZ_LZJY01000270.1"/>
</dbReference>
<accession>A0A1A2V9B0</accession>
<feature type="transmembrane region" description="Helical" evidence="1">
    <location>
        <begin position="37"/>
        <end position="57"/>
    </location>
</feature>
<dbReference type="Proteomes" id="UP000092207">
    <property type="component" value="Unassembled WGS sequence"/>
</dbReference>
<feature type="transmembrane region" description="Helical" evidence="1">
    <location>
        <begin position="94"/>
        <end position="113"/>
    </location>
</feature>
<protein>
    <submittedName>
        <fullName evidence="2">Oxidoreductase</fullName>
    </submittedName>
</protein>
<evidence type="ECO:0000256" key="1">
    <source>
        <dbReference type="SAM" id="Phobius"/>
    </source>
</evidence>
<comment type="caution">
    <text evidence="2">The sequence shown here is derived from an EMBL/GenBank/DDBJ whole genome shotgun (WGS) entry which is preliminary data.</text>
</comment>
<feature type="transmembrane region" description="Helical" evidence="1">
    <location>
        <begin position="63"/>
        <end position="87"/>
    </location>
</feature>
<organism evidence="2 3">
    <name type="scientific">Mycobacterium scrofulaceum</name>
    <dbReference type="NCBI Taxonomy" id="1783"/>
    <lineage>
        <taxon>Bacteria</taxon>
        <taxon>Bacillati</taxon>
        <taxon>Actinomycetota</taxon>
        <taxon>Actinomycetes</taxon>
        <taxon>Mycobacteriales</taxon>
        <taxon>Mycobacteriaceae</taxon>
        <taxon>Mycobacterium</taxon>
    </lineage>
</organism>
<evidence type="ECO:0000313" key="3">
    <source>
        <dbReference type="Proteomes" id="UP000092207"/>
    </source>
</evidence>
<reference evidence="2 3" key="1">
    <citation type="submission" date="2016-06" db="EMBL/GenBank/DDBJ databases">
        <authorList>
            <person name="Kjaerup R.B."/>
            <person name="Dalgaard T.S."/>
            <person name="Juul-Madsen H.R."/>
        </authorList>
    </citation>
    <scope>NUCLEOTIDE SEQUENCE [LARGE SCALE GENOMIC DNA]</scope>
    <source>
        <strain evidence="2 3">E2838</strain>
    </source>
</reference>
<dbReference type="AlphaFoldDB" id="A0A1A2V9B0"/>
<name>A0A1A2V9B0_MYCSC</name>
<evidence type="ECO:0000313" key="2">
    <source>
        <dbReference type="EMBL" id="OBH97883.1"/>
    </source>
</evidence>